<accession>A0A8J4XLF1</accession>
<name>A0A8J4XLF1_CHIOP</name>
<dbReference type="AlphaFoldDB" id="A0A8J4XLF1"/>
<reference evidence="2" key="1">
    <citation type="submission" date="2020-07" db="EMBL/GenBank/DDBJ databases">
        <title>The High-quality genome of the commercially important snow crab, Chionoecetes opilio.</title>
        <authorList>
            <person name="Jeong J.-H."/>
            <person name="Ryu S."/>
        </authorList>
    </citation>
    <scope>NUCLEOTIDE SEQUENCE</scope>
    <source>
        <strain evidence="2">MADBK_172401_WGS</strain>
        <tissue evidence="2">Digestive gland</tissue>
    </source>
</reference>
<dbReference type="Proteomes" id="UP000770661">
    <property type="component" value="Unassembled WGS sequence"/>
</dbReference>
<organism evidence="2 3">
    <name type="scientific">Chionoecetes opilio</name>
    <name type="common">Atlantic snow crab</name>
    <name type="synonym">Cancer opilio</name>
    <dbReference type="NCBI Taxonomy" id="41210"/>
    <lineage>
        <taxon>Eukaryota</taxon>
        <taxon>Metazoa</taxon>
        <taxon>Ecdysozoa</taxon>
        <taxon>Arthropoda</taxon>
        <taxon>Crustacea</taxon>
        <taxon>Multicrustacea</taxon>
        <taxon>Malacostraca</taxon>
        <taxon>Eumalacostraca</taxon>
        <taxon>Eucarida</taxon>
        <taxon>Decapoda</taxon>
        <taxon>Pleocyemata</taxon>
        <taxon>Brachyura</taxon>
        <taxon>Eubrachyura</taxon>
        <taxon>Majoidea</taxon>
        <taxon>Majidae</taxon>
        <taxon>Chionoecetes</taxon>
    </lineage>
</organism>
<evidence type="ECO:0000256" key="1">
    <source>
        <dbReference type="SAM" id="MobiDB-lite"/>
    </source>
</evidence>
<protein>
    <submittedName>
        <fullName evidence="2">Uncharacterized protein</fullName>
    </submittedName>
</protein>
<dbReference type="EMBL" id="JACEEZ010024736">
    <property type="protein sequence ID" value="KAG0709104.1"/>
    <property type="molecule type" value="Genomic_DNA"/>
</dbReference>
<evidence type="ECO:0000313" key="2">
    <source>
        <dbReference type="EMBL" id="KAG0709104.1"/>
    </source>
</evidence>
<proteinExistence type="predicted"/>
<keyword evidence="3" id="KW-1185">Reference proteome</keyword>
<comment type="caution">
    <text evidence="2">The sequence shown here is derived from an EMBL/GenBank/DDBJ whole genome shotgun (WGS) entry which is preliminary data.</text>
</comment>
<sequence length="153" mass="17455">MECLKNQIPKMQGSPDGPHAASGRHKNTHQEGKARPAPRPASAVRWAPRPGAPSAVTSRSNVTERKGRDGGDFGMRYRPHLDKYFLKPERQQAAKRSLEEWEQDVKKCSHPRWRRKIFLGDTYFTCDKCGSRRRQAVAPTTFKMSRGRRQGLV</sequence>
<evidence type="ECO:0000313" key="3">
    <source>
        <dbReference type="Proteomes" id="UP000770661"/>
    </source>
</evidence>
<feature type="region of interest" description="Disordered" evidence="1">
    <location>
        <begin position="1"/>
        <end position="75"/>
    </location>
</feature>
<feature type="compositionally biased region" description="Low complexity" evidence="1">
    <location>
        <begin position="40"/>
        <end position="49"/>
    </location>
</feature>
<gene>
    <name evidence="2" type="ORF">GWK47_023953</name>
</gene>
<feature type="compositionally biased region" description="Basic and acidic residues" evidence="1">
    <location>
        <begin position="62"/>
        <end position="71"/>
    </location>
</feature>